<dbReference type="SUPFAM" id="SSF103506">
    <property type="entry name" value="Mitochondrial carrier"/>
    <property type="match status" value="1"/>
</dbReference>
<keyword evidence="5" id="KW-1000">Mitochondrion outer membrane</keyword>
<keyword evidence="4" id="KW-0677">Repeat</keyword>
<sequence>MPQSYCEYIKNINPTIKHGLISVVGRVAMHPKMYVGTLIQLGYKPFPLEAKKMLFSNKIVQVYPSSFKYFGHIFKEDGIIGLYNGLLPSIIEVLVDLFVRHELEKNKIKNESDVKDVSEILYPAFWNNLPGRAKKIIKECFTVTVSTIISYPFNCIMVRMMASFVGKETSYNSIFSAASQIYKVGGFSEFYKGFFPKLTYTLLLAISGHMLFDLFELNKTLKFIACEKINSEWCSKIAMKPLTILAYPLLTVSNVMIINNTKFSTNFGIINNPNFYH</sequence>
<protein>
    <submittedName>
        <fullName evidence="11">Mitochondrial carrier</fullName>
    </submittedName>
</protein>
<comment type="subcellular location">
    <subcellularLocation>
        <location evidence="1">Mitochondrion outer membrane</location>
        <topology evidence="1">Multi-pass membrane protein</topology>
    </subcellularLocation>
</comment>
<keyword evidence="8 9" id="KW-0472">Membrane</keyword>
<dbReference type="Pfam" id="PF00153">
    <property type="entry name" value="Mito_carr"/>
    <property type="match status" value="1"/>
</dbReference>
<comment type="similarity">
    <text evidence="2 10">Belongs to the mitochondrial carrier (TC 2.A.29) family.</text>
</comment>
<dbReference type="Gene3D" id="1.50.40.10">
    <property type="entry name" value="Mitochondrial carrier domain"/>
    <property type="match status" value="1"/>
</dbReference>
<dbReference type="Proteomes" id="UP000078046">
    <property type="component" value="Unassembled WGS sequence"/>
</dbReference>
<dbReference type="PANTHER" id="PTHR10780:SF18">
    <property type="entry name" value="LD43650P"/>
    <property type="match status" value="1"/>
</dbReference>
<reference evidence="11 12" key="1">
    <citation type="submission" date="2016-04" db="EMBL/GenBank/DDBJ databases">
        <title>The genome of Intoshia linei affirms orthonectids as highly simplified spiralians.</title>
        <authorList>
            <person name="Mikhailov K.V."/>
            <person name="Slusarev G.S."/>
            <person name="Nikitin M.A."/>
            <person name="Logacheva M.D."/>
            <person name="Penin A."/>
            <person name="Aleoshin V."/>
            <person name="Panchin Y.V."/>
        </authorList>
    </citation>
    <scope>NUCLEOTIDE SEQUENCE [LARGE SCALE GENOMIC DNA]</scope>
    <source>
        <strain evidence="11">Intl2013</strain>
        <tissue evidence="11">Whole animal</tissue>
    </source>
</reference>
<evidence type="ECO:0000256" key="2">
    <source>
        <dbReference type="ARBA" id="ARBA00006375"/>
    </source>
</evidence>
<evidence type="ECO:0000313" key="11">
    <source>
        <dbReference type="EMBL" id="OAF68542.1"/>
    </source>
</evidence>
<dbReference type="AlphaFoldDB" id="A0A177B483"/>
<evidence type="ECO:0000256" key="8">
    <source>
        <dbReference type="ARBA" id="ARBA00023136"/>
    </source>
</evidence>
<keyword evidence="3 9" id="KW-0812">Transmembrane</keyword>
<evidence type="ECO:0000256" key="7">
    <source>
        <dbReference type="ARBA" id="ARBA00023128"/>
    </source>
</evidence>
<comment type="caution">
    <text evidence="11">The sequence shown here is derived from an EMBL/GenBank/DDBJ whole genome shotgun (WGS) entry which is preliminary data.</text>
</comment>
<accession>A0A177B483</accession>
<proteinExistence type="inferred from homology"/>
<feature type="repeat" description="Solcar" evidence="9">
    <location>
        <begin position="130"/>
        <end position="218"/>
    </location>
</feature>
<dbReference type="OrthoDB" id="10253709at2759"/>
<dbReference type="EMBL" id="LWCA01000427">
    <property type="protein sequence ID" value="OAF68542.1"/>
    <property type="molecule type" value="Genomic_DNA"/>
</dbReference>
<evidence type="ECO:0000313" key="12">
    <source>
        <dbReference type="Proteomes" id="UP000078046"/>
    </source>
</evidence>
<dbReference type="GO" id="GO:0005741">
    <property type="term" value="C:mitochondrial outer membrane"/>
    <property type="evidence" value="ECO:0007669"/>
    <property type="project" value="UniProtKB-SubCell"/>
</dbReference>
<dbReference type="PANTHER" id="PTHR10780">
    <property type="entry name" value="MITOCHONDRIAL CARRIER HOMOLOG"/>
    <property type="match status" value="1"/>
</dbReference>
<evidence type="ECO:0000256" key="10">
    <source>
        <dbReference type="RuleBase" id="RU000488"/>
    </source>
</evidence>
<keyword evidence="7" id="KW-0496">Mitochondrion</keyword>
<dbReference type="InterPro" id="IPR018108">
    <property type="entry name" value="MCP_transmembrane"/>
</dbReference>
<evidence type="ECO:0000256" key="4">
    <source>
        <dbReference type="ARBA" id="ARBA00022737"/>
    </source>
</evidence>
<evidence type="ECO:0000256" key="3">
    <source>
        <dbReference type="ARBA" id="ARBA00022692"/>
    </source>
</evidence>
<keyword evidence="10" id="KW-0813">Transport</keyword>
<gene>
    <name evidence="11" type="ORF">A3Q56_03714</name>
</gene>
<organism evidence="11 12">
    <name type="scientific">Intoshia linei</name>
    <dbReference type="NCBI Taxonomy" id="1819745"/>
    <lineage>
        <taxon>Eukaryota</taxon>
        <taxon>Metazoa</taxon>
        <taxon>Spiralia</taxon>
        <taxon>Lophotrochozoa</taxon>
        <taxon>Mesozoa</taxon>
        <taxon>Orthonectida</taxon>
        <taxon>Rhopaluridae</taxon>
        <taxon>Intoshia</taxon>
    </lineage>
</organism>
<evidence type="ECO:0000256" key="9">
    <source>
        <dbReference type="PROSITE-ProRule" id="PRU00282"/>
    </source>
</evidence>
<keyword evidence="12" id="KW-1185">Reference proteome</keyword>
<evidence type="ECO:0000256" key="6">
    <source>
        <dbReference type="ARBA" id="ARBA00022989"/>
    </source>
</evidence>
<evidence type="ECO:0000256" key="1">
    <source>
        <dbReference type="ARBA" id="ARBA00004374"/>
    </source>
</evidence>
<name>A0A177B483_9BILA</name>
<keyword evidence="6" id="KW-1133">Transmembrane helix</keyword>
<dbReference type="PROSITE" id="PS50920">
    <property type="entry name" value="SOLCAR"/>
    <property type="match status" value="1"/>
</dbReference>
<dbReference type="InterPro" id="IPR023395">
    <property type="entry name" value="MCP_dom_sf"/>
</dbReference>
<evidence type="ECO:0000256" key="5">
    <source>
        <dbReference type="ARBA" id="ARBA00022787"/>
    </source>
</evidence>